<feature type="transmembrane region" description="Helical" evidence="1">
    <location>
        <begin position="6"/>
        <end position="24"/>
    </location>
</feature>
<gene>
    <name evidence="2" type="ORF">P3G67_15930</name>
</gene>
<name>A0ABT5ZNX5_9ACTN</name>
<dbReference type="RefSeq" id="WP_276094081.1">
    <property type="nucleotide sequence ID" value="NZ_JARJBC010000008.1"/>
</dbReference>
<accession>A0ABT5ZNX5</accession>
<dbReference type="Proteomes" id="UP001216579">
    <property type="component" value="Unassembled WGS sequence"/>
</dbReference>
<keyword evidence="1" id="KW-1133">Transmembrane helix</keyword>
<sequence>MAVTVWLFLVVGLLSIGYSFFLNARHRRLRREGVPVQGVVVRHVRHSGGEGGSTYHAVVNFTDADGNPREYQIPVSGVKGLPVGGQVALLYLPGAPNKVGVALASKRRQEIAIPAVVGSLFIATAIFFMSGVAHGHG</sequence>
<comment type="caution">
    <text evidence="2">The sequence shown here is derived from an EMBL/GenBank/DDBJ whole genome shotgun (WGS) entry which is preliminary data.</text>
</comment>
<evidence type="ECO:0000313" key="2">
    <source>
        <dbReference type="EMBL" id="MDF3290708.1"/>
    </source>
</evidence>
<protein>
    <submittedName>
        <fullName evidence="2">DUF3592 domain-containing protein</fullName>
    </submittedName>
</protein>
<keyword evidence="3" id="KW-1185">Reference proteome</keyword>
<proteinExistence type="predicted"/>
<dbReference type="EMBL" id="JARJBC010000008">
    <property type="protein sequence ID" value="MDF3290708.1"/>
    <property type="molecule type" value="Genomic_DNA"/>
</dbReference>
<evidence type="ECO:0000256" key="1">
    <source>
        <dbReference type="SAM" id="Phobius"/>
    </source>
</evidence>
<keyword evidence="1" id="KW-0472">Membrane</keyword>
<feature type="transmembrane region" description="Helical" evidence="1">
    <location>
        <begin position="111"/>
        <end position="133"/>
    </location>
</feature>
<evidence type="ECO:0000313" key="3">
    <source>
        <dbReference type="Proteomes" id="UP001216579"/>
    </source>
</evidence>
<organism evidence="2 3">
    <name type="scientific">Streptomyces silvisoli</name>
    <dbReference type="NCBI Taxonomy" id="3034235"/>
    <lineage>
        <taxon>Bacteria</taxon>
        <taxon>Bacillati</taxon>
        <taxon>Actinomycetota</taxon>
        <taxon>Actinomycetes</taxon>
        <taxon>Kitasatosporales</taxon>
        <taxon>Streptomycetaceae</taxon>
        <taxon>Streptomyces</taxon>
    </lineage>
</organism>
<keyword evidence="1" id="KW-0812">Transmembrane</keyword>
<reference evidence="2 3" key="1">
    <citation type="submission" date="2023-03" db="EMBL/GenBank/DDBJ databases">
        <title>Draft genome sequence of Streptomyces sp. RB6PN23 isolated from peat swamp forest in Thailand.</title>
        <authorList>
            <person name="Klaysubun C."/>
            <person name="Duangmal K."/>
        </authorList>
    </citation>
    <scope>NUCLEOTIDE SEQUENCE [LARGE SCALE GENOMIC DNA]</scope>
    <source>
        <strain evidence="2 3">RB6PN23</strain>
    </source>
</reference>